<dbReference type="AlphaFoldDB" id="A0AAW0CVB3"/>
<accession>A0AAW0CVB3</accession>
<evidence type="ECO:0000313" key="3">
    <source>
        <dbReference type="Proteomes" id="UP001383192"/>
    </source>
</evidence>
<dbReference type="Proteomes" id="UP001383192">
    <property type="component" value="Unassembled WGS sequence"/>
</dbReference>
<dbReference type="EMBL" id="JAYKXP010000026">
    <property type="protein sequence ID" value="KAK7044064.1"/>
    <property type="molecule type" value="Genomic_DNA"/>
</dbReference>
<organism evidence="2 3">
    <name type="scientific">Paramarasmius palmivorus</name>
    <dbReference type="NCBI Taxonomy" id="297713"/>
    <lineage>
        <taxon>Eukaryota</taxon>
        <taxon>Fungi</taxon>
        <taxon>Dikarya</taxon>
        <taxon>Basidiomycota</taxon>
        <taxon>Agaricomycotina</taxon>
        <taxon>Agaricomycetes</taxon>
        <taxon>Agaricomycetidae</taxon>
        <taxon>Agaricales</taxon>
        <taxon>Marasmiineae</taxon>
        <taxon>Marasmiaceae</taxon>
        <taxon>Paramarasmius</taxon>
    </lineage>
</organism>
<keyword evidence="3" id="KW-1185">Reference proteome</keyword>
<name>A0AAW0CVB3_9AGAR</name>
<sequence length="176" mass="19402">MEKKRLEQLLKRQMLQNNANQEAIRDGDHAQPRPYKHLPSPQPSDASEDPLMLGGPAAGDNIDEVPASNEPPAVQLAASITFLKVAIQGQKLDDAQRILQKMIVDLQSSLDVSPDGTGLTPVGKVQFATLQSFWRAKALLSTEERQLLERDICCALDCAVKMIEDSIGRPGFEKWT</sequence>
<feature type="region of interest" description="Disordered" evidence="1">
    <location>
        <begin position="12"/>
        <end position="62"/>
    </location>
</feature>
<evidence type="ECO:0000256" key="1">
    <source>
        <dbReference type="SAM" id="MobiDB-lite"/>
    </source>
</evidence>
<evidence type="ECO:0000313" key="2">
    <source>
        <dbReference type="EMBL" id="KAK7044064.1"/>
    </source>
</evidence>
<comment type="caution">
    <text evidence="2">The sequence shown here is derived from an EMBL/GenBank/DDBJ whole genome shotgun (WGS) entry which is preliminary data.</text>
</comment>
<proteinExistence type="predicted"/>
<gene>
    <name evidence="2" type="ORF">VNI00_007780</name>
</gene>
<reference evidence="2 3" key="1">
    <citation type="submission" date="2024-01" db="EMBL/GenBank/DDBJ databases">
        <title>A draft genome for a cacao thread blight-causing isolate of Paramarasmius palmivorus.</title>
        <authorList>
            <person name="Baruah I.K."/>
            <person name="Bukari Y."/>
            <person name="Amoako-Attah I."/>
            <person name="Meinhardt L.W."/>
            <person name="Bailey B.A."/>
            <person name="Cohen S.P."/>
        </authorList>
    </citation>
    <scope>NUCLEOTIDE SEQUENCE [LARGE SCALE GENOMIC DNA]</scope>
    <source>
        <strain evidence="2 3">GH-12</strain>
    </source>
</reference>
<protein>
    <submittedName>
        <fullName evidence="2">Uncharacterized protein</fullName>
    </submittedName>
</protein>